<evidence type="ECO:0000256" key="4">
    <source>
        <dbReference type="PROSITE-ProRule" id="PRU01131"/>
    </source>
</evidence>
<dbReference type="InterPro" id="IPR044181">
    <property type="entry name" value="FLZ17/18"/>
</dbReference>
<evidence type="ECO:0000259" key="5">
    <source>
        <dbReference type="PROSITE" id="PS51795"/>
    </source>
</evidence>
<evidence type="ECO:0000256" key="1">
    <source>
        <dbReference type="ARBA" id="ARBA00009374"/>
    </source>
</evidence>
<gene>
    <name evidence="6" type="ORF">RND71_029102</name>
</gene>
<dbReference type="PANTHER" id="PTHR47847:SF3">
    <property type="entry name" value="FLZ-TYPE DOMAIN-CONTAINING PROTEIN"/>
    <property type="match status" value="1"/>
</dbReference>
<dbReference type="EMBL" id="JAVYJV010000016">
    <property type="protein sequence ID" value="KAK4349789.1"/>
    <property type="molecule type" value="Genomic_DNA"/>
</dbReference>
<keyword evidence="2" id="KW-0479">Metal-binding</keyword>
<evidence type="ECO:0000313" key="6">
    <source>
        <dbReference type="EMBL" id="KAK4349789.1"/>
    </source>
</evidence>
<dbReference type="Pfam" id="PF04570">
    <property type="entry name" value="zf-FLZ"/>
    <property type="match status" value="1"/>
</dbReference>
<dbReference type="InterPro" id="IPR007650">
    <property type="entry name" value="Zf-FLZ_dom"/>
</dbReference>
<comment type="similarity">
    <text evidence="1">Belongs to the FLZ family.</text>
</comment>
<name>A0AAE1REH7_9SOLA</name>
<dbReference type="PANTHER" id="PTHR47847">
    <property type="entry name" value="FCS-LIKE ZINC FINGER 17"/>
    <property type="match status" value="1"/>
</dbReference>
<dbReference type="Proteomes" id="UP001291623">
    <property type="component" value="Unassembled WGS sequence"/>
</dbReference>
<feature type="domain" description="FLZ-type" evidence="5">
    <location>
        <begin position="58"/>
        <end position="102"/>
    </location>
</feature>
<reference evidence="6" key="1">
    <citation type="submission" date="2023-12" db="EMBL/GenBank/DDBJ databases">
        <title>Genome assembly of Anisodus tanguticus.</title>
        <authorList>
            <person name="Wang Y.-J."/>
        </authorList>
    </citation>
    <scope>NUCLEOTIDE SEQUENCE</scope>
    <source>
        <strain evidence="6">KB-2021</strain>
        <tissue evidence="6">Leaf</tissue>
    </source>
</reference>
<keyword evidence="3" id="KW-0862">Zinc</keyword>
<protein>
    <recommendedName>
        <fullName evidence="5">FLZ-type domain-containing protein</fullName>
    </recommendedName>
</protein>
<evidence type="ECO:0000256" key="2">
    <source>
        <dbReference type="ARBA" id="ARBA00022723"/>
    </source>
</evidence>
<organism evidence="6 7">
    <name type="scientific">Anisodus tanguticus</name>
    <dbReference type="NCBI Taxonomy" id="243964"/>
    <lineage>
        <taxon>Eukaryota</taxon>
        <taxon>Viridiplantae</taxon>
        <taxon>Streptophyta</taxon>
        <taxon>Embryophyta</taxon>
        <taxon>Tracheophyta</taxon>
        <taxon>Spermatophyta</taxon>
        <taxon>Magnoliopsida</taxon>
        <taxon>eudicotyledons</taxon>
        <taxon>Gunneridae</taxon>
        <taxon>Pentapetalae</taxon>
        <taxon>asterids</taxon>
        <taxon>lamiids</taxon>
        <taxon>Solanales</taxon>
        <taxon>Solanaceae</taxon>
        <taxon>Solanoideae</taxon>
        <taxon>Hyoscyameae</taxon>
        <taxon>Anisodus</taxon>
    </lineage>
</organism>
<evidence type="ECO:0000313" key="7">
    <source>
        <dbReference type="Proteomes" id="UP001291623"/>
    </source>
</evidence>
<sequence>MGQKSVVVGLKILINQKICQGKTDPNNVLIMYSSRFTRVKPIFHTNQTEISSSENNSCFLKCCFLCNKSLKLDKEVYMYKGDLGFCSVECRNRQIYLDEIKEMETCTKKMLRSFLRRGDDGRRCSETSALLEEYKQRQNPLAYSKKNIRPIFTFS</sequence>
<keyword evidence="7" id="KW-1185">Reference proteome</keyword>
<dbReference type="AlphaFoldDB" id="A0AAE1REH7"/>
<proteinExistence type="inferred from homology"/>
<accession>A0AAE1REH7</accession>
<dbReference type="GO" id="GO:0008270">
    <property type="term" value="F:zinc ion binding"/>
    <property type="evidence" value="ECO:0007669"/>
    <property type="project" value="UniProtKB-KW"/>
</dbReference>
<keyword evidence="3" id="KW-0863">Zinc-finger</keyword>
<evidence type="ECO:0000256" key="3">
    <source>
        <dbReference type="ARBA" id="ARBA00022771"/>
    </source>
</evidence>
<comment type="caution">
    <text evidence="6">The sequence shown here is derived from an EMBL/GenBank/DDBJ whole genome shotgun (WGS) entry which is preliminary data.</text>
</comment>
<dbReference type="PROSITE" id="PS51795">
    <property type="entry name" value="ZF_FLZ"/>
    <property type="match status" value="1"/>
</dbReference>
<feature type="zinc finger region" description="FLZ-type" evidence="4">
    <location>
        <begin position="58"/>
        <end position="102"/>
    </location>
</feature>